<dbReference type="AlphaFoldDB" id="A0AAD6HC01"/>
<reference evidence="1" key="2">
    <citation type="submission" date="2023-01" db="EMBL/GenBank/DDBJ databases">
        <authorList>
            <person name="Petersen C."/>
        </authorList>
    </citation>
    <scope>NUCLEOTIDE SEQUENCE</scope>
    <source>
        <strain evidence="1">IBT 17514</strain>
    </source>
</reference>
<evidence type="ECO:0000313" key="1">
    <source>
        <dbReference type="EMBL" id="KAJ5704220.1"/>
    </source>
</evidence>
<reference evidence="1" key="1">
    <citation type="journal article" date="2023" name="IMA Fungus">
        <title>Comparative genomic study of the Penicillium genus elucidates a diverse pangenome and 15 lateral gene transfer events.</title>
        <authorList>
            <person name="Petersen C."/>
            <person name="Sorensen T."/>
            <person name="Nielsen M.R."/>
            <person name="Sondergaard T.E."/>
            <person name="Sorensen J.L."/>
            <person name="Fitzpatrick D.A."/>
            <person name="Frisvad J.C."/>
            <person name="Nielsen K.L."/>
        </authorList>
    </citation>
    <scope>NUCLEOTIDE SEQUENCE</scope>
    <source>
        <strain evidence="1">IBT 17514</strain>
    </source>
</reference>
<evidence type="ECO:0000313" key="2">
    <source>
        <dbReference type="Proteomes" id="UP001215712"/>
    </source>
</evidence>
<dbReference type="Proteomes" id="UP001215712">
    <property type="component" value="Unassembled WGS sequence"/>
</dbReference>
<proteinExistence type="predicted"/>
<dbReference type="InterPro" id="IPR053175">
    <property type="entry name" value="DHMBA_Reg_Transcription_Factor"/>
</dbReference>
<name>A0AAD6HC01_9EURO</name>
<dbReference type="EMBL" id="JAQJAN010000020">
    <property type="protein sequence ID" value="KAJ5704220.1"/>
    <property type="molecule type" value="Genomic_DNA"/>
</dbReference>
<accession>A0AAD6HC01</accession>
<organism evidence="1 2">
    <name type="scientific">Penicillium malachiteum</name>
    <dbReference type="NCBI Taxonomy" id="1324776"/>
    <lineage>
        <taxon>Eukaryota</taxon>
        <taxon>Fungi</taxon>
        <taxon>Dikarya</taxon>
        <taxon>Ascomycota</taxon>
        <taxon>Pezizomycotina</taxon>
        <taxon>Eurotiomycetes</taxon>
        <taxon>Eurotiomycetidae</taxon>
        <taxon>Eurotiales</taxon>
        <taxon>Aspergillaceae</taxon>
        <taxon>Penicillium</taxon>
    </lineage>
</organism>
<dbReference type="PANTHER" id="PTHR38791:SF5">
    <property type="entry name" value="TRANSCRIPTION FACTOR DBAG-RELATED"/>
    <property type="match status" value="1"/>
</dbReference>
<keyword evidence="2" id="KW-1185">Reference proteome</keyword>
<gene>
    <name evidence="1" type="ORF">N7493_011358</name>
</gene>
<comment type="caution">
    <text evidence="1">The sequence shown here is derived from an EMBL/GenBank/DDBJ whole genome shotgun (WGS) entry which is preliminary data.</text>
</comment>
<sequence>MVRKSGLKSPLADACKAAAFASSGLKLRRKPLLDRAEILYHDLLRYLAKRMQAPSASDPEPLAIAILLGLYQLLVRLDPIWKRTENFLAGSTFEVDSDMLALLKNEAVNLKNEIALWQKSQSEEIKAVTIDSGPPPKLAPGAGYWPGRVDMYIDLYVSTLWNVSRIARCLLITLITRLSGILCDGVNHDADRAEVSHLVEDMLASIPYHLSEDLQVFLRERHEHTEITNPGRSVGGLLLMHPIYLASYLEIIPSDKRHYFKTCLVWIAQRMGVGQAAFLAQVKLAFPAHVLNSCTCVVAAYYWFVY</sequence>
<protein>
    <submittedName>
        <fullName evidence="1">Uncharacterized protein</fullName>
    </submittedName>
</protein>
<dbReference type="PANTHER" id="PTHR38791">
    <property type="entry name" value="ZN(II)2CYS6 TRANSCRIPTION FACTOR (EUROFUNG)-RELATED-RELATED"/>
    <property type="match status" value="1"/>
</dbReference>